<gene>
    <name evidence="3" type="ORF">DERP_010070</name>
</gene>
<reference evidence="3 4" key="1">
    <citation type="journal article" date="2018" name="J. Allergy Clin. Immunol.">
        <title>High-quality assembly of Dermatophagoides pteronyssinus genome and transcriptome reveals a wide range of novel allergens.</title>
        <authorList>
            <person name="Liu X.Y."/>
            <person name="Yang K.Y."/>
            <person name="Wang M.Q."/>
            <person name="Kwok J.S."/>
            <person name="Zeng X."/>
            <person name="Yang Z."/>
            <person name="Xiao X.J."/>
            <person name="Lau C.P."/>
            <person name="Li Y."/>
            <person name="Huang Z.M."/>
            <person name="Ba J.G."/>
            <person name="Yim A.K."/>
            <person name="Ouyang C.Y."/>
            <person name="Ngai S.M."/>
            <person name="Chan T.F."/>
            <person name="Leung E.L."/>
            <person name="Liu L."/>
            <person name="Liu Z.G."/>
            <person name="Tsui S.K."/>
        </authorList>
    </citation>
    <scope>NUCLEOTIDE SEQUENCE [LARGE SCALE GENOMIC DNA]</scope>
    <source>
        <strain evidence="3">Derp</strain>
    </source>
</reference>
<dbReference type="InterPro" id="IPR007110">
    <property type="entry name" value="Ig-like_dom"/>
</dbReference>
<proteinExistence type="predicted"/>
<dbReference type="Proteomes" id="UP000887458">
    <property type="component" value="Unassembled WGS sequence"/>
</dbReference>
<evidence type="ECO:0000259" key="2">
    <source>
        <dbReference type="PROSITE" id="PS50835"/>
    </source>
</evidence>
<dbReference type="PROSITE" id="PS50835">
    <property type="entry name" value="IG_LIKE"/>
    <property type="match status" value="1"/>
</dbReference>
<dbReference type="CDD" id="cd00096">
    <property type="entry name" value="Ig"/>
    <property type="match status" value="1"/>
</dbReference>
<dbReference type="InterPro" id="IPR013783">
    <property type="entry name" value="Ig-like_fold"/>
</dbReference>
<name>A0ABQ8JET9_DERPT</name>
<protein>
    <recommendedName>
        <fullName evidence="2">Ig-like domain-containing protein</fullName>
    </recommendedName>
</protein>
<feature type="transmembrane region" description="Helical" evidence="1">
    <location>
        <begin position="256"/>
        <end position="277"/>
    </location>
</feature>
<dbReference type="InterPro" id="IPR036179">
    <property type="entry name" value="Ig-like_dom_sf"/>
</dbReference>
<dbReference type="InterPro" id="IPR003599">
    <property type="entry name" value="Ig_sub"/>
</dbReference>
<keyword evidence="4" id="KW-1185">Reference proteome</keyword>
<dbReference type="Pfam" id="PF13927">
    <property type="entry name" value="Ig_3"/>
    <property type="match status" value="1"/>
</dbReference>
<evidence type="ECO:0000313" key="4">
    <source>
        <dbReference type="Proteomes" id="UP000887458"/>
    </source>
</evidence>
<feature type="domain" description="Ig-like" evidence="2">
    <location>
        <begin position="25"/>
        <end position="94"/>
    </location>
</feature>
<comment type="caution">
    <text evidence="3">The sequence shown here is derived from an EMBL/GenBank/DDBJ whole genome shotgun (WGS) entry which is preliminary data.</text>
</comment>
<keyword evidence="1" id="KW-1133">Transmembrane helix</keyword>
<sequence length="295" mass="35337">MNLFDSSMMIKSIHCQFVLLTEYHSLNLTCDIFLNNHPTNIIVNWYKDQQLIIDSQTKNYNQSKYHLDYNQKNSQYILTILKANAEDVGNYECRQISIDNHTTQILHLHRFAVRAKPRIRSEFGRNIISQKIWANDEWTIKCSFLSKYHQLNSTLEIVRFENNNNNNDYIRDHISHINPDMQMKNFTKNWLEQNSHRIRIRMYNDISEQFNNQSVIEMTITKVDFKDRGYIACYGINPIANDHLLIFLRVKDRIQILWPIIVIVTFSLYLFAIITIYEYRRISPFNLLQLDWDST</sequence>
<reference evidence="3 4" key="2">
    <citation type="journal article" date="2022" name="Mol. Biol. Evol.">
        <title>Comparative Genomics Reveals Insights into the Divergent Evolution of Astigmatic Mites and Household Pest Adaptations.</title>
        <authorList>
            <person name="Xiong Q."/>
            <person name="Wan A.T."/>
            <person name="Liu X."/>
            <person name="Fung C.S."/>
            <person name="Xiao X."/>
            <person name="Malainual N."/>
            <person name="Hou J."/>
            <person name="Wang L."/>
            <person name="Wang M."/>
            <person name="Yang K.Y."/>
            <person name="Cui Y."/>
            <person name="Leung E.L."/>
            <person name="Nong W."/>
            <person name="Shin S.K."/>
            <person name="Au S.W."/>
            <person name="Jeong K.Y."/>
            <person name="Chew F.T."/>
            <person name="Hui J.H."/>
            <person name="Leung T.F."/>
            <person name="Tungtrongchitr A."/>
            <person name="Zhong N."/>
            <person name="Liu Z."/>
            <person name="Tsui S.K."/>
        </authorList>
    </citation>
    <scope>NUCLEOTIDE SEQUENCE [LARGE SCALE GENOMIC DNA]</scope>
    <source>
        <strain evidence="3">Derp</strain>
    </source>
</reference>
<dbReference type="EMBL" id="NJHN03000046">
    <property type="protein sequence ID" value="KAH9421131.1"/>
    <property type="molecule type" value="Genomic_DNA"/>
</dbReference>
<evidence type="ECO:0000256" key="1">
    <source>
        <dbReference type="SAM" id="Phobius"/>
    </source>
</evidence>
<dbReference type="SUPFAM" id="SSF48726">
    <property type="entry name" value="Immunoglobulin"/>
    <property type="match status" value="1"/>
</dbReference>
<dbReference type="Gene3D" id="2.60.40.10">
    <property type="entry name" value="Immunoglobulins"/>
    <property type="match status" value="1"/>
</dbReference>
<accession>A0ABQ8JET9</accession>
<keyword evidence="1" id="KW-0472">Membrane</keyword>
<dbReference type="SMART" id="SM00409">
    <property type="entry name" value="IG"/>
    <property type="match status" value="1"/>
</dbReference>
<keyword evidence="1" id="KW-0812">Transmembrane</keyword>
<evidence type="ECO:0000313" key="3">
    <source>
        <dbReference type="EMBL" id="KAH9421131.1"/>
    </source>
</evidence>
<organism evidence="3 4">
    <name type="scientific">Dermatophagoides pteronyssinus</name>
    <name type="common">European house dust mite</name>
    <dbReference type="NCBI Taxonomy" id="6956"/>
    <lineage>
        <taxon>Eukaryota</taxon>
        <taxon>Metazoa</taxon>
        <taxon>Ecdysozoa</taxon>
        <taxon>Arthropoda</taxon>
        <taxon>Chelicerata</taxon>
        <taxon>Arachnida</taxon>
        <taxon>Acari</taxon>
        <taxon>Acariformes</taxon>
        <taxon>Sarcoptiformes</taxon>
        <taxon>Astigmata</taxon>
        <taxon>Psoroptidia</taxon>
        <taxon>Analgoidea</taxon>
        <taxon>Pyroglyphidae</taxon>
        <taxon>Dermatophagoidinae</taxon>
        <taxon>Dermatophagoides</taxon>
    </lineage>
</organism>